<name>A0ABU5RAF5_9PSEU</name>
<comment type="caution">
    <text evidence="1">The sequence shown here is derived from an EMBL/GenBank/DDBJ whole genome shotgun (WGS) entry which is preliminary data.</text>
</comment>
<organism evidence="1 2">
    <name type="scientific">Amycolatopsis heterodermiae</name>
    <dbReference type="NCBI Taxonomy" id="3110235"/>
    <lineage>
        <taxon>Bacteria</taxon>
        <taxon>Bacillati</taxon>
        <taxon>Actinomycetota</taxon>
        <taxon>Actinomycetes</taxon>
        <taxon>Pseudonocardiales</taxon>
        <taxon>Pseudonocardiaceae</taxon>
        <taxon>Amycolatopsis</taxon>
    </lineage>
</organism>
<dbReference type="EMBL" id="JAYFSI010000005">
    <property type="protein sequence ID" value="MEA5362619.1"/>
    <property type="molecule type" value="Genomic_DNA"/>
</dbReference>
<dbReference type="Proteomes" id="UP001304298">
    <property type="component" value="Unassembled WGS sequence"/>
</dbReference>
<protein>
    <submittedName>
        <fullName evidence="1">Uncharacterized protein</fullName>
    </submittedName>
</protein>
<reference evidence="1 2" key="1">
    <citation type="submission" date="2023-12" db="EMBL/GenBank/DDBJ databases">
        <title>Amycolatopsis sp. V23-08.</title>
        <authorList>
            <person name="Somphong A."/>
        </authorList>
    </citation>
    <scope>NUCLEOTIDE SEQUENCE [LARGE SCALE GENOMIC DNA]</scope>
    <source>
        <strain evidence="1 2">V23-08</strain>
    </source>
</reference>
<keyword evidence="2" id="KW-1185">Reference proteome</keyword>
<proteinExistence type="predicted"/>
<evidence type="ECO:0000313" key="1">
    <source>
        <dbReference type="EMBL" id="MEA5362619.1"/>
    </source>
</evidence>
<sequence length="379" mass="39985">MKSAILFGAGADIGSNLLGRNDPERDGFAITDVVTRHITADPELASLSSLTQLYGRLLLADPTLLGRLTTDEAGSRLVIDGRPVTVHFGELEDDSIFELGWFDLAILATHRAHIRSPETLARLGRLADRVVGLAENPALPALYPPLAGADTRLLGLTEPVPDTGRGYALGSCQSVGWAVQLRGLLEAAALAGLDDLGLVRAEVEVVHPDTASSRLGTQGIGARREDARDNLRPGFSQLQSTMLRVPGISALNTVSLRVLTQPPGYQVCRFFVRARLDADTVRAGFARAAALLPDVVGTTDLPIGSRAFSRSPAAATVITADSHLKVVGDVLPGSGITEVVTQAYVHNTTGYCTSVLAAGRLLVTSPERTTLLPPLRASA</sequence>
<evidence type="ECO:0000313" key="2">
    <source>
        <dbReference type="Proteomes" id="UP001304298"/>
    </source>
</evidence>
<gene>
    <name evidence="1" type="ORF">VA596_23995</name>
</gene>
<dbReference type="RefSeq" id="WP_323330212.1">
    <property type="nucleotide sequence ID" value="NZ_JAYFSI010000005.1"/>
</dbReference>
<accession>A0ABU5RAF5</accession>